<reference evidence="4" key="1">
    <citation type="journal article" date="2019" name="Int. J. Syst. Evol. Microbiol.">
        <title>The Global Catalogue of Microorganisms (GCM) 10K type strain sequencing project: providing services to taxonomists for standard genome sequencing and annotation.</title>
        <authorList>
            <consortium name="The Broad Institute Genomics Platform"/>
            <consortium name="The Broad Institute Genome Sequencing Center for Infectious Disease"/>
            <person name="Wu L."/>
            <person name="Ma J."/>
        </authorList>
    </citation>
    <scope>NUCLEOTIDE SEQUENCE [LARGE SCALE GENOMIC DNA]</scope>
    <source>
        <strain evidence="4">CGMCC 1.15339</strain>
    </source>
</reference>
<evidence type="ECO:0000256" key="1">
    <source>
        <dbReference type="ARBA" id="ARBA00022801"/>
    </source>
</evidence>
<evidence type="ECO:0000259" key="2">
    <source>
        <dbReference type="PROSITE" id="PS50056"/>
    </source>
</evidence>
<dbReference type="InterPro" id="IPR057023">
    <property type="entry name" value="PTP-SAK"/>
</dbReference>
<proteinExistence type="predicted"/>
<dbReference type="Proteomes" id="UP000617555">
    <property type="component" value="Unassembled WGS sequence"/>
</dbReference>
<dbReference type="InterPro" id="IPR016130">
    <property type="entry name" value="Tyr_Pase_AS"/>
</dbReference>
<comment type="caution">
    <text evidence="3">The sequence shown here is derived from an EMBL/GenBank/DDBJ whole genome shotgun (WGS) entry which is preliminary data.</text>
</comment>
<sequence length="168" mass="18301">MQLHPFDILPIDPLNENGAKLIFTPCPGTKEQALAESLSTLKAAGTQMLLTLMFDEEMARNDVSDMAAQCAKQHITWVQLPILDDAAPGDEFEASWLKHKAQILNLMHNQGTIAVHCKGGSGRTGLVIGLILASLGWSKDKVVSAVQALRPKALAHPVQREYFDGFTL</sequence>
<dbReference type="PROSITE" id="PS00383">
    <property type="entry name" value="TYR_PHOSPHATASE_1"/>
    <property type="match status" value="1"/>
</dbReference>
<organism evidence="3 4">
    <name type="scientific">Shewanella inventionis</name>
    <dbReference type="NCBI Taxonomy" id="1738770"/>
    <lineage>
        <taxon>Bacteria</taxon>
        <taxon>Pseudomonadati</taxon>
        <taxon>Pseudomonadota</taxon>
        <taxon>Gammaproteobacteria</taxon>
        <taxon>Alteromonadales</taxon>
        <taxon>Shewanellaceae</taxon>
        <taxon>Shewanella</taxon>
    </lineage>
</organism>
<dbReference type="EMBL" id="BMII01000013">
    <property type="protein sequence ID" value="GGB57382.1"/>
    <property type="molecule type" value="Genomic_DNA"/>
</dbReference>
<dbReference type="RefSeq" id="WP_188738969.1">
    <property type="nucleotide sequence ID" value="NZ_BMII01000013.1"/>
</dbReference>
<feature type="domain" description="Tyrosine specific protein phosphatases" evidence="2">
    <location>
        <begin position="94"/>
        <end position="161"/>
    </location>
</feature>
<name>A0ABQ1J0W1_9GAMM</name>
<dbReference type="SUPFAM" id="SSF52799">
    <property type="entry name" value="(Phosphotyrosine protein) phosphatases II"/>
    <property type="match status" value="1"/>
</dbReference>
<dbReference type="PROSITE" id="PS50056">
    <property type="entry name" value="TYR_PHOSPHATASE_2"/>
    <property type="match status" value="1"/>
</dbReference>
<keyword evidence="1" id="KW-0378">Hydrolase</keyword>
<evidence type="ECO:0000313" key="3">
    <source>
        <dbReference type="EMBL" id="GGB57382.1"/>
    </source>
</evidence>
<protein>
    <submittedName>
        <fullName evidence="3">Protein-tyrosine-phosphatase</fullName>
    </submittedName>
</protein>
<accession>A0ABQ1J0W1</accession>
<dbReference type="Pfam" id="PF22784">
    <property type="entry name" value="PTP-SAK"/>
    <property type="match status" value="1"/>
</dbReference>
<evidence type="ECO:0000313" key="4">
    <source>
        <dbReference type="Proteomes" id="UP000617555"/>
    </source>
</evidence>
<dbReference type="InterPro" id="IPR029021">
    <property type="entry name" value="Prot-tyrosine_phosphatase-like"/>
</dbReference>
<keyword evidence="4" id="KW-1185">Reference proteome</keyword>
<gene>
    <name evidence="3" type="ORF">GCM10011607_17420</name>
</gene>
<dbReference type="Gene3D" id="3.90.190.10">
    <property type="entry name" value="Protein tyrosine phosphatase superfamily"/>
    <property type="match status" value="1"/>
</dbReference>
<dbReference type="InterPro" id="IPR000387">
    <property type="entry name" value="Tyr_Pase_dom"/>
</dbReference>